<evidence type="ECO:0000259" key="5">
    <source>
        <dbReference type="Pfam" id="PF08241"/>
    </source>
</evidence>
<evidence type="ECO:0000256" key="1">
    <source>
        <dbReference type="ARBA" id="ARBA00008361"/>
    </source>
</evidence>
<evidence type="ECO:0000256" key="3">
    <source>
        <dbReference type="ARBA" id="ARBA00022679"/>
    </source>
</evidence>
<dbReference type="Gene3D" id="3.40.50.150">
    <property type="entry name" value="Vaccinia Virus protein VP39"/>
    <property type="match status" value="1"/>
</dbReference>
<dbReference type="PANTHER" id="PTHR44942:SF4">
    <property type="entry name" value="METHYLTRANSFERASE TYPE 11 DOMAIN-CONTAINING PROTEIN"/>
    <property type="match status" value="1"/>
</dbReference>
<reference evidence="6" key="1">
    <citation type="submission" date="2020-05" db="EMBL/GenBank/DDBJ databases">
        <authorList>
            <person name="Chiriac C."/>
            <person name="Salcher M."/>
            <person name="Ghai R."/>
            <person name="Kavagutti S V."/>
        </authorList>
    </citation>
    <scope>NUCLEOTIDE SEQUENCE</scope>
</reference>
<name>A0A6J6IA23_9ZZZZ</name>
<dbReference type="AlphaFoldDB" id="A0A6J6IA23"/>
<evidence type="ECO:0000256" key="4">
    <source>
        <dbReference type="SAM" id="MobiDB-lite"/>
    </source>
</evidence>
<comment type="similarity">
    <text evidence="1">Belongs to the methyltransferase superfamily.</text>
</comment>
<dbReference type="Pfam" id="PF08241">
    <property type="entry name" value="Methyltransf_11"/>
    <property type="match status" value="1"/>
</dbReference>
<organism evidence="6">
    <name type="scientific">freshwater metagenome</name>
    <dbReference type="NCBI Taxonomy" id="449393"/>
    <lineage>
        <taxon>unclassified sequences</taxon>
        <taxon>metagenomes</taxon>
        <taxon>ecological metagenomes</taxon>
    </lineage>
</organism>
<gene>
    <name evidence="6" type="ORF">UFOPK1908_00773</name>
    <name evidence="7" type="ORF">UFOPK3576_01496</name>
</gene>
<dbReference type="PANTHER" id="PTHR44942">
    <property type="entry name" value="METHYLTRANSF_11 DOMAIN-CONTAINING PROTEIN"/>
    <property type="match status" value="1"/>
</dbReference>
<dbReference type="SUPFAM" id="SSF53335">
    <property type="entry name" value="S-adenosyl-L-methionine-dependent methyltransferases"/>
    <property type="match status" value="1"/>
</dbReference>
<dbReference type="GO" id="GO:0008757">
    <property type="term" value="F:S-adenosylmethionine-dependent methyltransferase activity"/>
    <property type="evidence" value="ECO:0007669"/>
    <property type="project" value="InterPro"/>
</dbReference>
<accession>A0A6J6IA23</accession>
<evidence type="ECO:0000313" key="7">
    <source>
        <dbReference type="EMBL" id="CAB4917301.1"/>
    </source>
</evidence>
<dbReference type="GO" id="GO:0032259">
    <property type="term" value="P:methylation"/>
    <property type="evidence" value="ECO:0007669"/>
    <property type="project" value="UniProtKB-KW"/>
</dbReference>
<feature type="domain" description="Methyltransferase type 11" evidence="5">
    <location>
        <begin position="59"/>
        <end position="146"/>
    </location>
</feature>
<feature type="compositionally biased region" description="Basic and acidic residues" evidence="4">
    <location>
        <begin position="1"/>
        <end position="11"/>
    </location>
</feature>
<dbReference type="CDD" id="cd02440">
    <property type="entry name" value="AdoMet_MTases"/>
    <property type="match status" value="1"/>
</dbReference>
<dbReference type="EMBL" id="CAFBMO010000087">
    <property type="protein sequence ID" value="CAB4917301.1"/>
    <property type="molecule type" value="Genomic_DNA"/>
</dbReference>
<keyword evidence="3" id="KW-0808">Transferase</keyword>
<evidence type="ECO:0000313" key="6">
    <source>
        <dbReference type="EMBL" id="CAB4620849.1"/>
    </source>
</evidence>
<dbReference type="InterPro" id="IPR029063">
    <property type="entry name" value="SAM-dependent_MTases_sf"/>
</dbReference>
<feature type="region of interest" description="Disordered" evidence="4">
    <location>
        <begin position="1"/>
        <end position="22"/>
    </location>
</feature>
<evidence type="ECO:0000256" key="2">
    <source>
        <dbReference type="ARBA" id="ARBA00022603"/>
    </source>
</evidence>
<proteinExistence type="inferred from homology"/>
<sequence length="272" mass="30686">MPEEIYVHPNERMNGTSVDRDGDLSTSFGQNADIYDAYRPNYASEAIDLIASRGHRMVLDVGCGTGILGKQLSMHGVSVLGVEPDERMASTARVNGLSVEVSRFEDWDSEGRLFDAVVSGQAWHWVDPSQGQEKLTRVLRPQGEVFLVWNIGSMQVGVMNSLDHIYREHGLEHLDAFSVILGRGETSRFESCFESLRADPAFKSVLKNEWVWRRDYSTDEWLMHLLTHPEHGALGAVERQSLFADLRTSIDELHAGKVQMEYKTLVIWAGMF</sequence>
<dbReference type="InterPro" id="IPR051052">
    <property type="entry name" value="Diverse_substrate_MTase"/>
</dbReference>
<protein>
    <submittedName>
        <fullName evidence="6">Unannotated protein</fullName>
    </submittedName>
</protein>
<dbReference type="EMBL" id="CAEZVB010000030">
    <property type="protein sequence ID" value="CAB4620849.1"/>
    <property type="molecule type" value="Genomic_DNA"/>
</dbReference>
<keyword evidence="2" id="KW-0489">Methyltransferase</keyword>
<dbReference type="InterPro" id="IPR013216">
    <property type="entry name" value="Methyltransf_11"/>
</dbReference>